<organism evidence="2 3">
    <name type="scientific">Flavobacterium stagni</name>
    <dbReference type="NCBI Taxonomy" id="2506421"/>
    <lineage>
        <taxon>Bacteria</taxon>
        <taxon>Pseudomonadati</taxon>
        <taxon>Bacteroidota</taxon>
        <taxon>Flavobacteriia</taxon>
        <taxon>Flavobacteriales</taxon>
        <taxon>Flavobacteriaceae</taxon>
        <taxon>Flavobacterium</taxon>
    </lineage>
</organism>
<sequence>MKNKIVFLALATLMSFFLSCSKDDNQGEITEPSGTVKGTLTVKNGSKPVGGALVFVFDSKNEIHYTRTAADGTFTLLAPAGHRDLYLQTGNGSNFRTTLEIDVVKDETITVDPTLCRLEQVANMAYVPGSYDKIELIVQSLGYTIQSITHNDLANYATISQYDIIFLNCGGKQNTLNAQIDTNLANFVTNGGSLYASDWAVAYLTGGGTNSNSCNLPFGFISDDKMCAINNGASGFINGATIPDANLAAAIGFSTLNIDYDLGSWEQINAYDPAFWEALVMNPSNNQPLMVRNTDFSGGAVGTPVGGDDTGWVTICHHDEATNSNVTITISASAWAAHQAHGDTLGPCQGNANSGTIYYTTFHNHASGNIGNTSYILEYVILNL</sequence>
<dbReference type="InterPro" id="IPR013784">
    <property type="entry name" value="Carb-bd-like_fold"/>
</dbReference>
<dbReference type="PROSITE" id="PS51257">
    <property type="entry name" value="PROKAR_LIPOPROTEIN"/>
    <property type="match status" value="1"/>
</dbReference>
<proteinExistence type="predicted"/>
<comment type="caution">
    <text evidence="2">The sequence shown here is derived from an EMBL/GenBank/DDBJ whole genome shotgun (WGS) entry which is preliminary data.</text>
</comment>
<evidence type="ECO:0000313" key="2">
    <source>
        <dbReference type="EMBL" id="RXR22244.1"/>
    </source>
</evidence>
<reference evidence="3" key="1">
    <citation type="submission" date="2019-01" db="EMBL/GenBank/DDBJ databases">
        <title>Cytophagaceae bacterium strain CAR-16.</title>
        <authorList>
            <person name="Chen W.-M."/>
        </authorList>
    </citation>
    <scope>NUCLEOTIDE SEQUENCE [LARGE SCALE GENOMIC DNA]</scope>
    <source>
        <strain evidence="3">WWJ-16</strain>
    </source>
</reference>
<dbReference type="AlphaFoldDB" id="A0A4Q1K852"/>
<dbReference type="RefSeq" id="WP_129461702.1">
    <property type="nucleotide sequence ID" value="NZ_SBKN01000005.1"/>
</dbReference>
<protein>
    <submittedName>
        <fullName evidence="2">Carboxypeptidase regulatory-like domain-containing protein</fullName>
    </submittedName>
</protein>
<dbReference type="GO" id="GO:0004180">
    <property type="term" value="F:carboxypeptidase activity"/>
    <property type="evidence" value="ECO:0007669"/>
    <property type="project" value="UniProtKB-KW"/>
</dbReference>
<evidence type="ECO:0000256" key="1">
    <source>
        <dbReference type="SAM" id="SignalP"/>
    </source>
</evidence>
<keyword evidence="2" id="KW-0121">Carboxypeptidase</keyword>
<keyword evidence="2" id="KW-0645">Protease</keyword>
<dbReference type="EMBL" id="SBKN01000005">
    <property type="protein sequence ID" value="RXR22244.1"/>
    <property type="molecule type" value="Genomic_DNA"/>
</dbReference>
<keyword evidence="2" id="KW-0378">Hydrolase</keyword>
<keyword evidence="1" id="KW-0732">Signal</keyword>
<accession>A0A4Q1K852</accession>
<evidence type="ECO:0000313" key="3">
    <source>
        <dbReference type="Proteomes" id="UP000289857"/>
    </source>
</evidence>
<feature type="signal peptide" evidence="1">
    <location>
        <begin position="1"/>
        <end position="22"/>
    </location>
</feature>
<keyword evidence="3" id="KW-1185">Reference proteome</keyword>
<dbReference type="Proteomes" id="UP000289857">
    <property type="component" value="Unassembled WGS sequence"/>
</dbReference>
<dbReference type="SUPFAM" id="SSF49452">
    <property type="entry name" value="Starch-binding domain-like"/>
    <property type="match status" value="1"/>
</dbReference>
<feature type="chain" id="PRO_5020195563" evidence="1">
    <location>
        <begin position="23"/>
        <end position="384"/>
    </location>
</feature>
<dbReference type="InterPro" id="IPR029062">
    <property type="entry name" value="Class_I_gatase-like"/>
</dbReference>
<dbReference type="OrthoDB" id="1269406at2"/>
<dbReference type="SUPFAM" id="SSF52317">
    <property type="entry name" value="Class I glutamine amidotransferase-like"/>
    <property type="match status" value="1"/>
</dbReference>
<name>A0A4Q1K852_9FLAO</name>
<gene>
    <name evidence="2" type="ORF">EQG61_09605</name>
</gene>
<dbReference type="GO" id="GO:0030246">
    <property type="term" value="F:carbohydrate binding"/>
    <property type="evidence" value="ECO:0007669"/>
    <property type="project" value="InterPro"/>
</dbReference>